<organism evidence="2 3">
    <name type="scientific">Hyalangium minutum</name>
    <dbReference type="NCBI Taxonomy" id="394096"/>
    <lineage>
        <taxon>Bacteria</taxon>
        <taxon>Pseudomonadati</taxon>
        <taxon>Myxococcota</taxon>
        <taxon>Myxococcia</taxon>
        <taxon>Myxococcales</taxon>
        <taxon>Cystobacterineae</taxon>
        <taxon>Archangiaceae</taxon>
        <taxon>Hyalangium</taxon>
    </lineage>
</organism>
<dbReference type="PANTHER" id="PTHR34107:SF4">
    <property type="entry name" value="SLL1222 PROTEIN"/>
    <property type="match status" value="1"/>
</dbReference>
<feature type="domain" description="Putative restriction endonuclease" evidence="1">
    <location>
        <begin position="25"/>
        <end position="184"/>
    </location>
</feature>
<dbReference type="CDD" id="cd06260">
    <property type="entry name" value="DUF820-like"/>
    <property type="match status" value="1"/>
</dbReference>
<dbReference type="Gene3D" id="3.90.1570.10">
    <property type="entry name" value="tt1808, chain A"/>
    <property type="match status" value="1"/>
</dbReference>
<sequence length="193" mass="21490">MGVEEYGEAMERKPATYADIEALPEHVVGEIIAGELHVSPRPALPHTVVATRLGGELLGPFDRGRGGPGGWILLDEPELHLGEEVLVPDLAGWREHRMPEPPRTAACTLAPDWVCEVLSASTASLDRALKMPVYAREGVQYVWLVDPERQSLEVFRLQEGHYTLLVTHAGMTRVRAEPFEALELELHYLWGKK</sequence>
<dbReference type="Pfam" id="PF05685">
    <property type="entry name" value="Uma2"/>
    <property type="match status" value="1"/>
</dbReference>
<dbReference type="STRING" id="394096.DB31_8241"/>
<evidence type="ECO:0000259" key="1">
    <source>
        <dbReference type="Pfam" id="PF05685"/>
    </source>
</evidence>
<gene>
    <name evidence="2" type="ORF">DB31_8241</name>
</gene>
<dbReference type="InterPro" id="IPR008538">
    <property type="entry name" value="Uma2"/>
</dbReference>
<keyword evidence="3" id="KW-1185">Reference proteome</keyword>
<evidence type="ECO:0000313" key="3">
    <source>
        <dbReference type="Proteomes" id="UP000028725"/>
    </source>
</evidence>
<proteinExistence type="predicted"/>
<dbReference type="SUPFAM" id="SSF52980">
    <property type="entry name" value="Restriction endonuclease-like"/>
    <property type="match status" value="1"/>
</dbReference>
<comment type="caution">
    <text evidence="2">The sequence shown here is derived from an EMBL/GenBank/DDBJ whole genome shotgun (WGS) entry which is preliminary data.</text>
</comment>
<dbReference type="InterPro" id="IPR011335">
    <property type="entry name" value="Restrct_endonuc-II-like"/>
</dbReference>
<dbReference type="PATRIC" id="fig|394096.3.peg.4282"/>
<dbReference type="AlphaFoldDB" id="A0A085WJ95"/>
<name>A0A085WJ95_9BACT</name>
<accession>A0A085WJ95</accession>
<dbReference type="PANTHER" id="PTHR34107">
    <property type="entry name" value="SLL0198 PROTEIN-RELATED"/>
    <property type="match status" value="1"/>
</dbReference>
<reference evidence="2 3" key="1">
    <citation type="submission" date="2014-04" db="EMBL/GenBank/DDBJ databases">
        <title>Genome assembly of Hyalangium minutum DSM 14724.</title>
        <authorList>
            <person name="Sharma G."/>
            <person name="Subramanian S."/>
        </authorList>
    </citation>
    <scope>NUCLEOTIDE SEQUENCE [LARGE SCALE GENOMIC DNA]</scope>
    <source>
        <strain evidence="2 3">DSM 14724</strain>
    </source>
</reference>
<protein>
    <recommendedName>
        <fullName evidence="1">Putative restriction endonuclease domain-containing protein</fullName>
    </recommendedName>
</protein>
<dbReference type="EMBL" id="JMCB01000007">
    <property type="protein sequence ID" value="KFE67758.1"/>
    <property type="molecule type" value="Genomic_DNA"/>
</dbReference>
<dbReference type="Proteomes" id="UP000028725">
    <property type="component" value="Unassembled WGS sequence"/>
</dbReference>
<evidence type="ECO:0000313" key="2">
    <source>
        <dbReference type="EMBL" id="KFE67758.1"/>
    </source>
</evidence>
<dbReference type="InterPro" id="IPR012296">
    <property type="entry name" value="Nuclease_put_TT1808"/>
</dbReference>